<accession>A0ABV2AJR6</accession>
<sequence>MNNRNNFEQMLWENHRKDKLRYEIAVKSLEKTEETHNMGIKKNCIKKRLKRNQRKTITNFLNFVDLSWKIDHLIRYKRFLILQNPNFLINEKGLRRSARSPTRRNNTNKQ</sequence>
<organism evidence="1 2">
    <name type="scientific">Bonamia ostreae</name>
    <dbReference type="NCBI Taxonomy" id="126728"/>
    <lineage>
        <taxon>Eukaryota</taxon>
        <taxon>Sar</taxon>
        <taxon>Rhizaria</taxon>
        <taxon>Endomyxa</taxon>
        <taxon>Ascetosporea</taxon>
        <taxon>Haplosporida</taxon>
        <taxon>Bonamia</taxon>
    </lineage>
</organism>
<evidence type="ECO:0000313" key="1">
    <source>
        <dbReference type="EMBL" id="MES1919719.1"/>
    </source>
</evidence>
<reference evidence="1 2" key="1">
    <citation type="journal article" date="2024" name="BMC Biol.">
        <title>Comparative genomics of Ascetosporea gives new insight into the evolutionary basis for animal parasitism in Rhizaria.</title>
        <authorList>
            <person name="Hiltunen Thoren M."/>
            <person name="Onut-Brannstrom I."/>
            <person name="Alfjorden A."/>
            <person name="Peckova H."/>
            <person name="Swords F."/>
            <person name="Hooper C."/>
            <person name="Holzer A.S."/>
            <person name="Bass D."/>
            <person name="Burki F."/>
        </authorList>
    </citation>
    <scope>NUCLEOTIDE SEQUENCE [LARGE SCALE GENOMIC DNA]</scope>
    <source>
        <strain evidence="1">20-A016</strain>
    </source>
</reference>
<evidence type="ECO:0008006" key="3">
    <source>
        <dbReference type="Google" id="ProtNLM"/>
    </source>
</evidence>
<protein>
    <recommendedName>
        <fullName evidence="3">Ribosomal protein S14</fullName>
    </recommendedName>
</protein>
<dbReference type="EMBL" id="JBDODL010000379">
    <property type="protein sequence ID" value="MES1919719.1"/>
    <property type="molecule type" value="Genomic_DNA"/>
</dbReference>
<dbReference type="Proteomes" id="UP001439008">
    <property type="component" value="Unassembled WGS sequence"/>
</dbReference>
<comment type="caution">
    <text evidence="1">The sequence shown here is derived from an EMBL/GenBank/DDBJ whole genome shotgun (WGS) entry which is preliminary data.</text>
</comment>
<evidence type="ECO:0000313" key="2">
    <source>
        <dbReference type="Proteomes" id="UP001439008"/>
    </source>
</evidence>
<name>A0ABV2AJR6_9EUKA</name>
<gene>
    <name evidence="1" type="ORF">MHBO_001501</name>
</gene>
<keyword evidence="2" id="KW-1185">Reference proteome</keyword>
<proteinExistence type="predicted"/>